<dbReference type="AlphaFoldDB" id="A0AAD9UFN7"/>
<comment type="caution">
    <text evidence="1">The sequence shown here is derived from an EMBL/GenBank/DDBJ whole genome shotgun (WGS) entry which is preliminary data.</text>
</comment>
<evidence type="ECO:0000313" key="1">
    <source>
        <dbReference type="EMBL" id="KAK2187712.1"/>
    </source>
</evidence>
<accession>A0AAD9UFN7</accession>
<gene>
    <name evidence="1" type="ORF">NP493_156g02016</name>
</gene>
<sequence length="127" mass="15063">MCLSTKKLKFLDMVNYLASGFSYDKYSKAYGCEVTKGYFPYEYMDDFRNLPPKEAFCSRLRNEGISIEDYAECERAWRDTHMKTMRDFLVWYNYLDVIPFLEAISKQTVFYQQKSIDVFKNGISVPV</sequence>
<dbReference type="Proteomes" id="UP001209878">
    <property type="component" value="Unassembled WGS sequence"/>
</dbReference>
<reference evidence="1" key="1">
    <citation type="journal article" date="2023" name="Mol. Biol. Evol.">
        <title>Third-Generation Sequencing Reveals the Adaptive Role of the Epigenome in Three Deep-Sea Polychaetes.</title>
        <authorList>
            <person name="Perez M."/>
            <person name="Aroh O."/>
            <person name="Sun Y."/>
            <person name="Lan Y."/>
            <person name="Juniper S.K."/>
            <person name="Young C.R."/>
            <person name="Angers B."/>
            <person name="Qian P.Y."/>
        </authorList>
    </citation>
    <scope>NUCLEOTIDE SEQUENCE</scope>
    <source>
        <strain evidence="1">R07B-5</strain>
    </source>
</reference>
<proteinExistence type="predicted"/>
<protein>
    <submittedName>
        <fullName evidence="1">Uncharacterized protein</fullName>
    </submittedName>
</protein>
<organism evidence="1 2">
    <name type="scientific">Ridgeia piscesae</name>
    <name type="common">Tubeworm</name>
    <dbReference type="NCBI Taxonomy" id="27915"/>
    <lineage>
        <taxon>Eukaryota</taxon>
        <taxon>Metazoa</taxon>
        <taxon>Spiralia</taxon>
        <taxon>Lophotrochozoa</taxon>
        <taxon>Annelida</taxon>
        <taxon>Polychaeta</taxon>
        <taxon>Sedentaria</taxon>
        <taxon>Canalipalpata</taxon>
        <taxon>Sabellida</taxon>
        <taxon>Siboglinidae</taxon>
        <taxon>Ridgeia</taxon>
    </lineage>
</organism>
<keyword evidence="2" id="KW-1185">Reference proteome</keyword>
<dbReference type="PANTHER" id="PTHR33206:SF1">
    <property type="entry name" value="DNA-DIRECTED DNA POLYMERASE"/>
    <property type="match status" value="1"/>
</dbReference>
<dbReference type="EMBL" id="JAODUO010000156">
    <property type="protein sequence ID" value="KAK2187712.1"/>
    <property type="molecule type" value="Genomic_DNA"/>
</dbReference>
<dbReference type="PANTHER" id="PTHR33206">
    <property type="entry name" value="PROTEIN CBG10425"/>
    <property type="match status" value="1"/>
</dbReference>
<evidence type="ECO:0000313" key="2">
    <source>
        <dbReference type="Proteomes" id="UP001209878"/>
    </source>
</evidence>
<name>A0AAD9UFN7_RIDPI</name>